<protein>
    <recommendedName>
        <fullName evidence="4">DUF488 domain-containing protein</fullName>
    </recommendedName>
</protein>
<dbReference type="EMBL" id="CP026309">
    <property type="protein sequence ID" value="AUV82014.1"/>
    <property type="molecule type" value="Genomic_DNA"/>
</dbReference>
<dbReference type="OrthoDB" id="200377at2157"/>
<organism evidence="2 3">
    <name type="scientific">Salinigranum rubrum</name>
    <dbReference type="NCBI Taxonomy" id="755307"/>
    <lineage>
        <taxon>Archaea</taxon>
        <taxon>Methanobacteriati</taxon>
        <taxon>Methanobacteriota</taxon>
        <taxon>Stenosarchaea group</taxon>
        <taxon>Halobacteria</taxon>
        <taxon>Halobacteriales</taxon>
        <taxon>Haloferacaceae</taxon>
        <taxon>Salinigranum</taxon>
    </lineage>
</organism>
<evidence type="ECO:0000313" key="3">
    <source>
        <dbReference type="Proteomes" id="UP000236584"/>
    </source>
</evidence>
<dbReference type="GeneID" id="35592511"/>
<dbReference type="RefSeq" id="WP_103425703.1">
    <property type="nucleotide sequence ID" value="NZ_CP026309.1"/>
</dbReference>
<feature type="compositionally biased region" description="Basic and acidic residues" evidence="1">
    <location>
        <begin position="23"/>
        <end position="32"/>
    </location>
</feature>
<name>A0A2I8VJE0_9EURY</name>
<reference evidence="2 3" key="1">
    <citation type="submission" date="2018-01" db="EMBL/GenBank/DDBJ databases">
        <title>Complete genome sequence of Salinigranum rubrum GX10T, an extremely halophilic archaeon isolated from a marine solar saltern.</title>
        <authorList>
            <person name="Han S."/>
        </authorList>
    </citation>
    <scope>NUCLEOTIDE SEQUENCE [LARGE SCALE GENOMIC DNA]</scope>
    <source>
        <strain evidence="2 3">GX10</strain>
    </source>
</reference>
<sequence>MRTSAAVESVVSVETAHARRVRERPLPDGTERTGDAAVWVGVVHSPPGRFDRRVDASYPALGLSPETRETLERRRRDLRMQGLCAEGAHNAAWEELAVDTRDRSRLSGETSDEGREALASLSSLVEREHVVLATDRWPGGRCHRGVLSSLIGSD</sequence>
<evidence type="ECO:0000313" key="2">
    <source>
        <dbReference type="EMBL" id="AUV82014.1"/>
    </source>
</evidence>
<proteinExistence type="predicted"/>
<dbReference type="KEGG" id="srub:C2R22_10430"/>
<evidence type="ECO:0000256" key="1">
    <source>
        <dbReference type="SAM" id="MobiDB-lite"/>
    </source>
</evidence>
<dbReference type="Proteomes" id="UP000236584">
    <property type="component" value="Chromosome"/>
</dbReference>
<evidence type="ECO:0008006" key="4">
    <source>
        <dbReference type="Google" id="ProtNLM"/>
    </source>
</evidence>
<keyword evidence="3" id="KW-1185">Reference proteome</keyword>
<accession>A0A2I8VJE0</accession>
<gene>
    <name evidence="2" type="ORF">C2R22_10430</name>
</gene>
<feature type="compositionally biased region" description="Low complexity" evidence="1">
    <location>
        <begin position="1"/>
        <end position="15"/>
    </location>
</feature>
<dbReference type="AlphaFoldDB" id="A0A2I8VJE0"/>
<feature type="region of interest" description="Disordered" evidence="1">
    <location>
        <begin position="1"/>
        <end position="32"/>
    </location>
</feature>